<name>A0A8C5CAW4_GADMO</name>
<reference evidence="3" key="1">
    <citation type="submission" date="2025-08" db="UniProtKB">
        <authorList>
            <consortium name="Ensembl"/>
        </authorList>
    </citation>
    <scope>IDENTIFICATION</scope>
</reference>
<dbReference type="PROSITE" id="PS50041">
    <property type="entry name" value="C_TYPE_LECTIN_2"/>
    <property type="match status" value="1"/>
</dbReference>
<dbReference type="InterPro" id="IPR001304">
    <property type="entry name" value="C-type_lectin-like"/>
</dbReference>
<dbReference type="InterPro" id="IPR018378">
    <property type="entry name" value="C-type_lectin_CS"/>
</dbReference>
<dbReference type="InterPro" id="IPR016186">
    <property type="entry name" value="C-type_lectin-like/link_sf"/>
</dbReference>
<dbReference type="Proteomes" id="UP000694546">
    <property type="component" value="Chromosome 3"/>
</dbReference>
<organism evidence="3 4">
    <name type="scientific">Gadus morhua</name>
    <name type="common">Atlantic cod</name>
    <dbReference type="NCBI Taxonomy" id="8049"/>
    <lineage>
        <taxon>Eukaryota</taxon>
        <taxon>Metazoa</taxon>
        <taxon>Chordata</taxon>
        <taxon>Craniata</taxon>
        <taxon>Vertebrata</taxon>
        <taxon>Euteleostomi</taxon>
        <taxon>Actinopterygii</taxon>
        <taxon>Neopterygii</taxon>
        <taxon>Teleostei</taxon>
        <taxon>Neoteleostei</taxon>
        <taxon>Acanthomorphata</taxon>
        <taxon>Zeiogadaria</taxon>
        <taxon>Gadariae</taxon>
        <taxon>Gadiformes</taxon>
        <taxon>Gadoidei</taxon>
        <taxon>Gadidae</taxon>
        <taxon>Gadus</taxon>
    </lineage>
</organism>
<feature type="domain" description="C-type lectin" evidence="2">
    <location>
        <begin position="1"/>
        <end position="44"/>
    </location>
</feature>
<evidence type="ECO:0000259" key="2">
    <source>
        <dbReference type="PROSITE" id="PS50041"/>
    </source>
</evidence>
<dbReference type="Gene3D" id="3.10.100.10">
    <property type="entry name" value="Mannose-Binding Protein A, subunit A"/>
    <property type="match status" value="1"/>
</dbReference>
<reference evidence="3" key="2">
    <citation type="submission" date="2025-09" db="UniProtKB">
        <authorList>
            <consortium name="Ensembl"/>
        </authorList>
    </citation>
    <scope>IDENTIFICATION</scope>
</reference>
<proteinExistence type="predicted"/>
<protein>
    <recommendedName>
        <fullName evidence="2">C-type lectin domain-containing protein</fullName>
    </recommendedName>
</protein>
<sequence>TRLGWLVWLPGEPNDFHGAEDCALAKKGGWNDDTCAKFFSWICEKKPVSAPCQWTGTILRSS</sequence>
<dbReference type="InterPro" id="IPR016187">
    <property type="entry name" value="CTDL_fold"/>
</dbReference>
<dbReference type="SUPFAM" id="SSF56436">
    <property type="entry name" value="C-type lectin-like"/>
    <property type="match status" value="1"/>
</dbReference>
<dbReference type="Pfam" id="PF00059">
    <property type="entry name" value="Lectin_C"/>
    <property type="match status" value="1"/>
</dbReference>
<keyword evidence="4" id="KW-1185">Reference proteome</keyword>
<dbReference type="Ensembl" id="ENSGMOT00000041648.1">
    <property type="protein sequence ID" value="ENSGMOP00000059807.1"/>
    <property type="gene ID" value="ENSGMOG00000035513.1"/>
</dbReference>
<evidence type="ECO:0000313" key="3">
    <source>
        <dbReference type="Ensembl" id="ENSGMOP00000059807.1"/>
    </source>
</evidence>
<dbReference type="PROSITE" id="PS00615">
    <property type="entry name" value="C_TYPE_LECTIN_1"/>
    <property type="match status" value="1"/>
</dbReference>
<evidence type="ECO:0000313" key="4">
    <source>
        <dbReference type="Proteomes" id="UP000694546"/>
    </source>
</evidence>
<dbReference type="AlphaFoldDB" id="A0A8C5CAW4"/>
<accession>A0A8C5CAW4</accession>
<evidence type="ECO:0000256" key="1">
    <source>
        <dbReference type="ARBA" id="ARBA00023157"/>
    </source>
</evidence>
<keyword evidence="1" id="KW-1015">Disulfide bond</keyword>